<keyword evidence="10" id="KW-1185">Reference proteome</keyword>
<dbReference type="NCBIfam" id="TIGR01145">
    <property type="entry name" value="ATP_synt_delta"/>
    <property type="match status" value="1"/>
</dbReference>
<accession>A0A139SI87</accession>
<evidence type="ECO:0000256" key="3">
    <source>
        <dbReference type="ARBA" id="ARBA00022781"/>
    </source>
</evidence>
<dbReference type="GO" id="GO:0005886">
    <property type="term" value="C:plasma membrane"/>
    <property type="evidence" value="ECO:0007669"/>
    <property type="project" value="UniProtKB-SubCell"/>
</dbReference>
<name>A0A139SI87_9GAMM</name>
<dbReference type="PANTHER" id="PTHR11910">
    <property type="entry name" value="ATP SYNTHASE DELTA CHAIN"/>
    <property type="match status" value="1"/>
</dbReference>
<comment type="function">
    <text evidence="8">This protein is part of the stalk that links CF(0) to CF(1). It either transmits conformational changes from CF(0) to CF(1) or is implicated in proton conduction.</text>
</comment>
<evidence type="ECO:0000256" key="4">
    <source>
        <dbReference type="ARBA" id="ARBA00023065"/>
    </source>
</evidence>
<comment type="function">
    <text evidence="8">F(1)F(0) ATP synthase produces ATP from ADP in the presence of a proton or sodium gradient. F-type ATPases consist of two structural domains, F(1) containing the extramembraneous catalytic core and F(0) containing the membrane proton channel, linked together by a central stalk and a peripheral stalk. During catalysis, ATP synthesis in the catalytic domain of F(1) is coupled via a rotary mechanism of the central stalk subunits to proton translocation.</text>
</comment>
<dbReference type="InterPro" id="IPR020781">
    <property type="entry name" value="ATPase_OSCP/d_CS"/>
</dbReference>
<reference evidence="9 10" key="1">
    <citation type="submission" date="2016-02" db="EMBL/GenBank/DDBJ databases">
        <authorList>
            <person name="Wen L."/>
            <person name="He K."/>
            <person name="Yang H."/>
        </authorList>
    </citation>
    <scope>NUCLEOTIDE SEQUENCE [LARGE SCALE GENOMIC DNA]</scope>
    <source>
        <strain evidence="9 10">CV58</strain>
    </source>
</reference>
<evidence type="ECO:0000313" key="10">
    <source>
        <dbReference type="Proteomes" id="UP000072660"/>
    </source>
</evidence>
<evidence type="ECO:0000256" key="6">
    <source>
        <dbReference type="ARBA" id="ARBA00023196"/>
    </source>
</evidence>
<dbReference type="NCBIfam" id="NF004402">
    <property type="entry name" value="PRK05758.2-2"/>
    <property type="match status" value="1"/>
</dbReference>
<dbReference type="Pfam" id="PF00213">
    <property type="entry name" value="OSCP"/>
    <property type="match status" value="1"/>
</dbReference>
<proteinExistence type="inferred from homology"/>
<evidence type="ECO:0000256" key="8">
    <source>
        <dbReference type="HAMAP-Rule" id="MF_01416"/>
    </source>
</evidence>
<dbReference type="OrthoDB" id="9816221at2"/>
<keyword evidence="3 8" id="KW-0375">Hydrogen ion transport</keyword>
<dbReference type="EMBL" id="LSZO01000217">
    <property type="protein sequence ID" value="KXU34256.1"/>
    <property type="molecule type" value="Genomic_DNA"/>
</dbReference>
<dbReference type="PROSITE" id="PS00389">
    <property type="entry name" value="ATPASE_DELTA"/>
    <property type="match status" value="1"/>
</dbReference>
<dbReference type="RefSeq" id="WP_068393170.1">
    <property type="nucleotide sequence ID" value="NZ_LSZO01000217.1"/>
</dbReference>
<gene>
    <name evidence="8" type="primary">atpH</name>
    <name evidence="9" type="ORF">AXE65_07580</name>
</gene>
<evidence type="ECO:0000256" key="1">
    <source>
        <dbReference type="ARBA" id="ARBA00004370"/>
    </source>
</evidence>
<comment type="similarity">
    <text evidence="8">Belongs to the ATPase delta chain family.</text>
</comment>
<keyword evidence="5 8" id="KW-0472">Membrane</keyword>
<dbReference type="SUPFAM" id="SSF47928">
    <property type="entry name" value="N-terminal domain of the delta subunit of the F1F0-ATP synthase"/>
    <property type="match status" value="1"/>
</dbReference>
<sequence length="178" mass="19366">MAELSTLARPYAKAAFVHAKAAAQLSAWSAMLQLAAQLASDAKVKALLSSPERSSGLKAAQFNQVAAEAFDQAQQNFIGVLAENRRLLLLPQIYEQFEQYRAEQEKSLDVQVISAFALDDAQQEQLKSALSKRLAREIRLELVLDKSLIGGVLIKAGDTVIDGSIRGKLEKLAEALKS</sequence>
<dbReference type="Proteomes" id="UP000072660">
    <property type="component" value="Unassembled WGS sequence"/>
</dbReference>
<dbReference type="InterPro" id="IPR000711">
    <property type="entry name" value="ATPase_OSCP/dsu"/>
</dbReference>
<comment type="caution">
    <text evidence="9">The sequence shown here is derived from an EMBL/GenBank/DDBJ whole genome shotgun (WGS) entry which is preliminary data.</text>
</comment>
<dbReference type="Gene3D" id="1.10.520.20">
    <property type="entry name" value="N-terminal domain of the delta subunit of the F1F0-ATP synthase"/>
    <property type="match status" value="1"/>
</dbReference>
<organism evidence="9 10">
    <name type="scientific">Ventosimonas gracilis</name>
    <dbReference type="NCBI Taxonomy" id="1680762"/>
    <lineage>
        <taxon>Bacteria</taxon>
        <taxon>Pseudomonadati</taxon>
        <taxon>Pseudomonadota</taxon>
        <taxon>Gammaproteobacteria</taxon>
        <taxon>Pseudomonadales</taxon>
        <taxon>Ventosimonadaceae</taxon>
        <taxon>Ventosimonas</taxon>
    </lineage>
</organism>
<keyword evidence="8" id="KW-1003">Cell membrane</keyword>
<dbReference type="GO" id="GO:0045259">
    <property type="term" value="C:proton-transporting ATP synthase complex"/>
    <property type="evidence" value="ECO:0007669"/>
    <property type="project" value="UniProtKB-KW"/>
</dbReference>
<dbReference type="PRINTS" id="PR00125">
    <property type="entry name" value="ATPASEDELTA"/>
</dbReference>
<keyword evidence="2 8" id="KW-0813">Transport</keyword>
<keyword evidence="6 8" id="KW-0139">CF(1)</keyword>
<evidence type="ECO:0000256" key="7">
    <source>
        <dbReference type="ARBA" id="ARBA00023310"/>
    </source>
</evidence>
<dbReference type="GO" id="GO:0046933">
    <property type="term" value="F:proton-transporting ATP synthase activity, rotational mechanism"/>
    <property type="evidence" value="ECO:0007669"/>
    <property type="project" value="UniProtKB-UniRule"/>
</dbReference>
<protein>
    <recommendedName>
        <fullName evidence="8">ATP synthase subunit delta</fullName>
    </recommendedName>
    <alternativeName>
        <fullName evidence="8">ATP synthase F(1) sector subunit delta</fullName>
    </alternativeName>
    <alternativeName>
        <fullName evidence="8">F-type ATPase subunit delta</fullName>
        <shortName evidence="8">F-ATPase subunit delta</shortName>
    </alternativeName>
</protein>
<keyword evidence="4 8" id="KW-0406">Ion transport</keyword>
<dbReference type="AlphaFoldDB" id="A0A139SI87"/>
<evidence type="ECO:0000256" key="5">
    <source>
        <dbReference type="ARBA" id="ARBA00023136"/>
    </source>
</evidence>
<evidence type="ECO:0000256" key="2">
    <source>
        <dbReference type="ARBA" id="ARBA00022448"/>
    </source>
</evidence>
<dbReference type="HAMAP" id="MF_01416">
    <property type="entry name" value="ATP_synth_delta_bact"/>
    <property type="match status" value="1"/>
</dbReference>
<evidence type="ECO:0000313" key="9">
    <source>
        <dbReference type="EMBL" id="KXU34256.1"/>
    </source>
</evidence>
<keyword evidence="7 8" id="KW-0066">ATP synthesis</keyword>
<dbReference type="InterPro" id="IPR026015">
    <property type="entry name" value="ATP_synth_OSCP/delta_N_sf"/>
</dbReference>
<comment type="subcellular location">
    <subcellularLocation>
        <location evidence="8">Cell membrane</location>
        <topology evidence="8">Peripheral membrane protein</topology>
    </subcellularLocation>
    <subcellularLocation>
        <location evidence="1">Membrane</location>
    </subcellularLocation>
</comment>